<dbReference type="PANTHER" id="PTHR46116:SF39">
    <property type="entry name" value="BACULOVIRAL IAP REPEAT-CONTAINING PROTEIN 6"/>
    <property type="match status" value="1"/>
</dbReference>
<dbReference type="GO" id="GO:0043066">
    <property type="term" value="P:negative regulation of apoptotic process"/>
    <property type="evidence" value="ECO:0007669"/>
    <property type="project" value="TreeGrafter"/>
</dbReference>
<keyword evidence="2" id="KW-0833">Ubl conjugation pathway</keyword>
<organism evidence="3 4">
    <name type="scientific">Meloidogyne hapla</name>
    <name type="common">Root-knot nematode worm</name>
    <dbReference type="NCBI Taxonomy" id="6305"/>
    <lineage>
        <taxon>Eukaryota</taxon>
        <taxon>Metazoa</taxon>
        <taxon>Ecdysozoa</taxon>
        <taxon>Nematoda</taxon>
        <taxon>Chromadorea</taxon>
        <taxon>Rhabditida</taxon>
        <taxon>Tylenchina</taxon>
        <taxon>Tylenchomorpha</taxon>
        <taxon>Tylenchoidea</taxon>
        <taxon>Meloidogynidae</taxon>
        <taxon>Meloidogyninae</taxon>
        <taxon>Meloidogyne</taxon>
    </lineage>
</organism>
<dbReference type="Proteomes" id="UP000095281">
    <property type="component" value="Unplaced"/>
</dbReference>
<dbReference type="GO" id="GO:0016740">
    <property type="term" value="F:transferase activity"/>
    <property type="evidence" value="ECO:0007669"/>
    <property type="project" value="UniProtKB-KW"/>
</dbReference>
<accession>A0A1I8BYR6</accession>
<dbReference type="WBParaSite" id="MhA1_Contig769.frz3.gene6">
    <property type="protein sequence ID" value="MhA1_Contig769.frz3.gene6"/>
    <property type="gene ID" value="MhA1_Contig769.frz3.gene6"/>
</dbReference>
<evidence type="ECO:0000313" key="3">
    <source>
        <dbReference type="Proteomes" id="UP000095281"/>
    </source>
</evidence>
<evidence type="ECO:0000313" key="4">
    <source>
        <dbReference type="WBParaSite" id="MhA1_Contig769.frz3.gene6"/>
    </source>
</evidence>
<sequence>MESFNGLIFVHQPYFNEPGYEKNQGTPKGDESSRKYNLHIENATLVYAIYEQWKNGPIYFRDIIKRHFWAKRESVLKQAERWLQQVVDEIRNNTGPKKSGDENNGMADGVFSSSVVQRQTVRKLVDAFRDMKNPLLEEC</sequence>
<dbReference type="PANTHER" id="PTHR46116">
    <property type="entry name" value="(E3-INDEPENDENT) E2 UBIQUITIN-CONJUGATING ENZYME"/>
    <property type="match status" value="1"/>
</dbReference>
<protein>
    <submittedName>
        <fullName evidence="4">DUF1376 domain-containing protein</fullName>
    </submittedName>
</protein>
<keyword evidence="1" id="KW-0808">Transferase</keyword>
<dbReference type="AlphaFoldDB" id="A0A1I8BYR6"/>
<dbReference type="GO" id="GO:0005634">
    <property type="term" value="C:nucleus"/>
    <property type="evidence" value="ECO:0007669"/>
    <property type="project" value="TreeGrafter"/>
</dbReference>
<dbReference type="GO" id="GO:0004869">
    <property type="term" value="F:cysteine-type endopeptidase inhibitor activity"/>
    <property type="evidence" value="ECO:0007669"/>
    <property type="project" value="TreeGrafter"/>
</dbReference>
<dbReference type="InterPro" id="IPR016135">
    <property type="entry name" value="UBQ-conjugating_enzyme/RWD"/>
</dbReference>
<evidence type="ECO:0000256" key="2">
    <source>
        <dbReference type="ARBA" id="ARBA00022786"/>
    </source>
</evidence>
<evidence type="ECO:0000256" key="1">
    <source>
        <dbReference type="ARBA" id="ARBA00022679"/>
    </source>
</evidence>
<keyword evidence="3" id="KW-1185">Reference proteome</keyword>
<dbReference type="Gene3D" id="3.10.110.10">
    <property type="entry name" value="Ubiquitin Conjugating Enzyme"/>
    <property type="match status" value="1"/>
</dbReference>
<name>A0A1I8BYR6_MELHA</name>
<proteinExistence type="predicted"/>
<reference evidence="4" key="1">
    <citation type="submission" date="2016-11" db="UniProtKB">
        <authorList>
            <consortium name="WormBaseParasite"/>
        </authorList>
    </citation>
    <scope>IDENTIFICATION</scope>
</reference>